<evidence type="ECO:0000313" key="3">
    <source>
        <dbReference type="Proteomes" id="UP000189818"/>
    </source>
</evidence>
<feature type="chain" id="PRO_5012097702" evidence="1">
    <location>
        <begin position="25"/>
        <end position="232"/>
    </location>
</feature>
<keyword evidence="3" id="KW-1185">Reference proteome</keyword>
<dbReference type="OrthoDB" id="3034735at2"/>
<dbReference type="InterPro" id="IPR011008">
    <property type="entry name" value="Dimeric_a/b-barrel"/>
</dbReference>
<dbReference type="EMBL" id="FUYM01000022">
    <property type="protein sequence ID" value="SKC12726.1"/>
    <property type="molecule type" value="Genomic_DNA"/>
</dbReference>
<reference evidence="3" key="1">
    <citation type="submission" date="2017-02" db="EMBL/GenBank/DDBJ databases">
        <authorList>
            <person name="Varghese N."/>
            <person name="Submissions S."/>
        </authorList>
    </citation>
    <scope>NUCLEOTIDE SEQUENCE [LARGE SCALE GENOMIC DNA]</scope>
    <source>
        <strain evidence="3">UM2</strain>
    </source>
</reference>
<accession>A0A1T5GWC8</accession>
<gene>
    <name evidence="2" type="ORF">SAMN06295920_1228</name>
</gene>
<evidence type="ECO:0000313" key="2">
    <source>
        <dbReference type="EMBL" id="SKC12726.1"/>
    </source>
</evidence>
<dbReference type="SUPFAM" id="SSF54909">
    <property type="entry name" value="Dimeric alpha+beta barrel"/>
    <property type="match status" value="1"/>
</dbReference>
<dbReference type="AlphaFoldDB" id="A0A1T5GWC8"/>
<protein>
    <submittedName>
        <fullName evidence="2">Uncharacterized protein</fullName>
    </submittedName>
</protein>
<sequence length="232" mass="25224">MRARPAVLRSAAAGLLLLASAASAAEPREWLMMVKSRNLDPARSAEFDHWYDDIDIPDVLEVPGYERARRGHAVTGEKPYVALYTISSSDIDKTIIAMLMASWRMDQVGRGTPLIKVTERLYYRRAGKGARDAGAAKPTYLYLHRSAGVSAAAMRGVVDAGLAGNAVPYDIYQVLMHDPVTVPKQLVLFELSADSDAAAEEAARRIQQRLGGTGGCGADCETLYRLVRDVEG</sequence>
<organism evidence="2 3">
    <name type="scientific">Rhizorhabdus histidinilytica</name>
    <dbReference type="NCBI Taxonomy" id="439228"/>
    <lineage>
        <taxon>Bacteria</taxon>
        <taxon>Pseudomonadati</taxon>
        <taxon>Pseudomonadota</taxon>
        <taxon>Alphaproteobacteria</taxon>
        <taxon>Sphingomonadales</taxon>
        <taxon>Sphingomonadaceae</taxon>
        <taxon>Rhizorhabdus</taxon>
    </lineage>
</organism>
<evidence type="ECO:0000256" key="1">
    <source>
        <dbReference type="SAM" id="SignalP"/>
    </source>
</evidence>
<proteinExistence type="predicted"/>
<feature type="signal peptide" evidence="1">
    <location>
        <begin position="1"/>
        <end position="24"/>
    </location>
</feature>
<name>A0A1T5GWC8_9SPHN</name>
<keyword evidence="1" id="KW-0732">Signal</keyword>
<dbReference type="Proteomes" id="UP000189818">
    <property type="component" value="Unassembled WGS sequence"/>
</dbReference>
<dbReference type="STRING" id="439228.SAMN06295920_1228"/>
<dbReference type="RefSeq" id="WP_079651040.1">
    <property type="nucleotide sequence ID" value="NZ_FUYM01000022.1"/>
</dbReference>